<dbReference type="Pfam" id="PF02353">
    <property type="entry name" value="CMAS"/>
    <property type="match status" value="1"/>
</dbReference>
<name>A0A8H4RA18_9HELO</name>
<dbReference type="PANTHER" id="PTHR43667">
    <property type="entry name" value="CYCLOPROPANE-FATTY-ACYL-PHOSPHOLIPID SYNTHASE"/>
    <property type="match status" value="1"/>
</dbReference>
<comment type="caution">
    <text evidence="2">The sequence shown here is derived from an EMBL/GenBank/DDBJ whole genome shotgun (WGS) entry which is preliminary data.</text>
</comment>
<keyword evidence="3" id="KW-1185">Reference proteome</keyword>
<feature type="compositionally biased region" description="Polar residues" evidence="1">
    <location>
        <begin position="1"/>
        <end position="13"/>
    </location>
</feature>
<protein>
    <recommendedName>
        <fullName evidence="4">Cyclopropane-fatty-acyl-phospholipid synthase</fullName>
    </recommendedName>
</protein>
<dbReference type="OrthoDB" id="8300214at2759"/>
<gene>
    <name evidence="2" type="ORF">G7Y89_g13183</name>
</gene>
<evidence type="ECO:0000313" key="2">
    <source>
        <dbReference type="EMBL" id="KAF4624985.1"/>
    </source>
</evidence>
<dbReference type="SUPFAM" id="SSF53335">
    <property type="entry name" value="S-adenosyl-L-methionine-dependent methyltransferases"/>
    <property type="match status" value="1"/>
</dbReference>
<dbReference type="Proteomes" id="UP000566819">
    <property type="component" value="Unassembled WGS sequence"/>
</dbReference>
<dbReference type="PANTHER" id="PTHR43667:SF2">
    <property type="entry name" value="FATTY ACID C-METHYL TRANSFERASE"/>
    <property type="match status" value="1"/>
</dbReference>
<dbReference type="CDD" id="cd02440">
    <property type="entry name" value="AdoMet_MTases"/>
    <property type="match status" value="1"/>
</dbReference>
<organism evidence="2 3">
    <name type="scientific">Cudoniella acicularis</name>
    <dbReference type="NCBI Taxonomy" id="354080"/>
    <lineage>
        <taxon>Eukaryota</taxon>
        <taxon>Fungi</taxon>
        <taxon>Dikarya</taxon>
        <taxon>Ascomycota</taxon>
        <taxon>Pezizomycotina</taxon>
        <taxon>Leotiomycetes</taxon>
        <taxon>Helotiales</taxon>
        <taxon>Tricladiaceae</taxon>
        <taxon>Cudoniella</taxon>
    </lineage>
</organism>
<reference evidence="2 3" key="1">
    <citation type="submission" date="2020-03" db="EMBL/GenBank/DDBJ databases">
        <title>Draft Genome Sequence of Cudoniella acicularis.</title>
        <authorList>
            <person name="Buettner E."/>
            <person name="Kellner H."/>
        </authorList>
    </citation>
    <scope>NUCLEOTIDE SEQUENCE [LARGE SCALE GENOMIC DNA]</scope>
    <source>
        <strain evidence="2 3">DSM 108380</strain>
    </source>
</reference>
<feature type="region of interest" description="Disordered" evidence="1">
    <location>
        <begin position="1"/>
        <end position="22"/>
    </location>
</feature>
<evidence type="ECO:0000256" key="1">
    <source>
        <dbReference type="SAM" id="MobiDB-lite"/>
    </source>
</evidence>
<dbReference type="EMBL" id="JAAMPI010001498">
    <property type="protein sequence ID" value="KAF4624985.1"/>
    <property type="molecule type" value="Genomic_DNA"/>
</dbReference>
<proteinExistence type="predicted"/>
<evidence type="ECO:0000313" key="3">
    <source>
        <dbReference type="Proteomes" id="UP000566819"/>
    </source>
</evidence>
<evidence type="ECO:0008006" key="4">
    <source>
        <dbReference type="Google" id="ProtNLM"/>
    </source>
</evidence>
<dbReference type="AlphaFoldDB" id="A0A8H4RA18"/>
<sequence>MSTIKSQDNSSHAQEFHSQVDKKKVTKTRGSYLSNTLATFSRSIAISKLKNIRIGFLVLIENGVPTEAFGSKGMVPACQLEGFAEAYMDGIIACSDITQLLELLIMNRDDASDYGTIASFGLSVFSGFLRAANTISKSLSNVSEHYDLSNQFFKSFLSPDMTYSCPIWSKDDTALSDSLLLEQAQLRKLHRIIAEARIKSTDHVLEIGTGWGSFAIEAVRHTGCTITSVTLSIEQKEEAELRISAAGFTDKITVLLQDYRHIQKVEGGYDKVVSIEMIEHVGREHLGDFIRKHIFPGANVPSVTQVITSIHQGSAGKLIPDKIDNIGGHYVKALRIWHDNFTMNFESQIRPELLRIHHPITAFEMEKFRRKWEYYFRICEAGFRTKTLGCVMFTVGRERNIDMIEDIVGDRPLPLAPRYPTSYPVASTRHADQSYYHLITPYHWLTSHIFGIPHKHHKNALAKYIFGEDPFSDGPSAKPRGEVTHIAGSRDYGEEHFESFDGLRRTQIQHSS</sequence>
<dbReference type="InterPro" id="IPR050723">
    <property type="entry name" value="CFA/CMAS"/>
</dbReference>
<accession>A0A8H4RA18</accession>
<dbReference type="InterPro" id="IPR029063">
    <property type="entry name" value="SAM-dependent_MTases_sf"/>
</dbReference>
<dbReference type="Gene3D" id="3.40.50.150">
    <property type="entry name" value="Vaccinia Virus protein VP39"/>
    <property type="match status" value="2"/>
</dbReference>